<evidence type="ECO:0000259" key="1">
    <source>
        <dbReference type="Pfam" id="PF13676"/>
    </source>
</evidence>
<gene>
    <name evidence="2" type="ORF">DCMF_21175</name>
</gene>
<dbReference type="Gene3D" id="3.40.50.10140">
    <property type="entry name" value="Toll/interleukin-1 receptor homology (TIR) domain"/>
    <property type="match status" value="1"/>
</dbReference>
<protein>
    <recommendedName>
        <fullName evidence="1">TIR domain-containing protein</fullName>
    </recommendedName>
</protein>
<dbReference type="GO" id="GO:0007165">
    <property type="term" value="P:signal transduction"/>
    <property type="evidence" value="ECO:0007669"/>
    <property type="project" value="InterPro"/>
</dbReference>
<evidence type="ECO:0000313" key="3">
    <source>
        <dbReference type="Proteomes" id="UP000323521"/>
    </source>
</evidence>
<name>A0A3G1KWT1_FORW1</name>
<dbReference type="AlphaFoldDB" id="A0A3G1KWT1"/>
<reference evidence="2 3" key="1">
    <citation type="submission" date="2016-10" db="EMBL/GenBank/DDBJ databases">
        <title>Complete Genome Sequence of Peptococcaceae strain DCMF.</title>
        <authorList>
            <person name="Edwards R.J."/>
            <person name="Holland S.I."/>
            <person name="Deshpande N.P."/>
            <person name="Wong Y.K."/>
            <person name="Ertan H."/>
            <person name="Manefield M."/>
            <person name="Russell T.L."/>
            <person name="Lee M.J."/>
        </authorList>
    </citation>
    <scope>NUCLEOTIDE SEQUENCE [LARGE SCALE GENOMIC DNA]</scope>
    <source>
        <strain evidence="2 3">DCMF</strain>
    </source>
</reference>
<feature type="domain" description="TIR" evidence="1">
    <location>
        <begin position="10"/>
        <end position="116"/>
    </location>
</feature>
<dbReference type="InterPro" id="IPR035897">
    <property type="entry name" value="Toll_tir_struct_dom_sf"/>
</dbReference>
<dbReference type="EMBL" id="CP017634">
    <property type="protein sequence ID" value="ATW26934.1"/>
    <property type="molecule type" value="Genomic_DNA"/>
</dbReference>
<dbReference type="Pfam" id="PF13676">
    <property type="entry name" value="TIR_2"/>
    <property type="match status" value="1"/>
</dbReference>
<dbReference type="KEGG" id="fwa:DCMF_21175"/>
<accession>A0A3G1KWT1</accession>
<evidence type="ECO:0000313" key="2">
    <source>
        <dbReference type="EMBL" id="ATW26934.1"/>
    </source>
</evidence>
<dbReference type="RefSeq" id="WP_148136265.1">
    <property type="nucleotide sequence ID" value="NZ_CP017634.1"/>
</dbReference>
<proteinExistence type="predicted"/>
<dbReference type="SUPFAM" id="SSF52200">
    <property type="entry name" value="Toll/Interleukin receptor TIR domain"/>
    <property type="match status" value="1"/>
</dbReference>
<dbReference type="OrthoDB" id="2086491at2"/>
<dbReference type="InterPro" id="IPR000157">
    <property type="entry name" value="TIR_dom"/>
</dbReference>
<organism evidence="2 3">
    <name type="scientific">Formimonas warabiya</name>
    <dbReference type="NCBI Taxonomy" id="1761012"/>
    <lineage>
        <taxon>Bacteria</taxon>
        <taxon>Bacillati</taxon>
        <taxon>Bacillota</taxon>
        <taxon>Clostridia</taxon>
        <taxon>Eubacteriales</taxon>
        <taxon>Peptococcaceae</taxon>
        <taxon>Candidatus Formimonas</taxon>
    </lineage>
</organism>
<sequence length="179" mass="20451">MRQYKYDLALSYASENESIVQRVYKILTEEGFCVFFAPEYQHKLVGEDMVRAFYRIFRYEARYIAAFVSKEYIRKDATMQEANAALVRNSEEKASCLIPFYMDDSSLPGLDSDVIYRRTDNPAMIASLIKQIIKDTRGAAKDKSHIDEAKGTSQNNINIVNNNYGKQVVIGTMTGDINL</sequence>
<keyword evidence="3" id="KW-1185">Reference proteome</keyword>
<dbReference type="Proteomes" id="UP000323521">
    <property type="component" value="Chromosome"/>
</dbReference>